<feature type="domain" description="Major facilitator superfamily (MFS) profile" evidence="6">
    <location>
        <begin position="38"/>
        <end position="426"/>
    </location>
</feature>
<evidence type="ECO:0000256" key="4">
    <source>
        <dbReference type="SAM" id="MobiDB-lite"/>
    </source>
</evidence>
<feature type="transmembrane region" description="Helical" evidence="5">
    <location>
        <begin position="73"/>
        <end position="92"/>
    </location>
</feature>
<dbReference type="KEGG" id="smaz:LH19_26225"/>
<keyword evidence="8" id="KW-1185">Reference proteome</keyword>
<dbReference type="Pfam" id="PF07690">
    <property type="entry name" value="MFS_1"/>
    <property type="match status" value="1"/>
</dbReference>
<dbReference type="Gene3D" id="1.20.1250.20">
    <property type="entry name" value="MFS general substrate transporter like domains"/>
    <property type="match status" value="2"/>
</dbReference>
<dbReference type="PROSITE" id="PS50850">
    <property type="entry name" value="MFS"/>
    <property type="match status" value="1"/>
</dbReference>
<feature type="transmembrane region" description="Helical" evidence="5">
    <location>
        <begin position="282"/>
        <end position="305"/>
    </location>
</feature>
<protein>
    <recommendedName>
        <fullName evidence="6">Major facilitator superfamily (MFS) profile domain-containing protein</fullName>
    </recommendedName>
</protein>
<feature type="transmembrane region" description="Helical" evidence="5">
    <location>
        <begin position="161"/>
        <end position="181"/>
    </location>
</feature>
<gene>
    <name evidence="7" type="ORF">ATM17_30220</name>
</gene>
<feature type="transmembrane region" description="Helical" evidence="5">
    <location>
        <begin position="338"/>
        <end position="359"/>
    </location>
</feature>
<evidence type="ECO:0000256" key="1">
    <source>
        <dbReference type="ARBA" id="ARBA00022692"/>
    </source>
</evidence>
<keyword evidence="1 5" id="KW-0812">Transmembrane</keyword>
<reference evidence="8" key="1">
    <citation type="submission" date="2015-11" db="EMBL/GenBank/DDBJ databases">
        <title>Complete genome sequence of a polyethylene-glycol degrader Sphingopyxis macrogoltabida 203N (NBRC 111659).</title>
        <authorList>
            <person name="Yoshiyuki O."/>
            <person name="Shouta N."/>
            <person name="Nagata Y."/>
            <person name="Numata M."/>
            <person name="Tsuchikane K."/>
            <person name="Hosoyama A."/>
            <person name="Yamazoe A."/>
            <person name="Tsuda M."/>
            <person name="Fujita N."/>
            <person name="Kawai F."/>
        </authorList>
    </citation>
    <scope>NUCLEOTIDE SEQUENCE [LARGE SCALE GENOMIC DNA]</scope>
    <source>
        <strain evidence="8">203N</strain>
        <plasmid evidence="8">unnamed1</plasmid>
    </source>
</reference>
<keyword evidence="7" id="KW-0614">Plasmid</keyword>
<dbReference type="AlphaFoldDB" id="A0AAC9AZA3"/>
<evidence type="ECO:0000259" key="6">
    <source>
        <dbReference type="PROSITE" id="PS50850"/>
    </source>
</evidence>
<feature type="transmembrane region" description="Helical" evidence="5">
    <location>
        <begin position="312"/>
        <end position="332"/>
    </location>
</feature>
<feature type="region of interest" description="Disordered" evidence="4">
    <location>
        <begin position="1"/>
        <end position="21"/>
    </location>
</feature>
<feature type="transmembrane region" description="Helical" evidence="5">
    <location>
        <begin position="104"/>
        <end position="123"/>
    </location>
</feature>
<feature type="transmembrane region" description="Helical" evidence="5">
    <location>
        <begin position="38"/>
        <end position="61"/>
    </location>
</feature>
<evidence type="ECO:0000313" key="7">
    <source>
        <dbReference type="EMBL" id="AMU92537.1"/>
    </source>
</evidence>
<sequence>MHHGIAMMSKPEDDGSEAGAKTALKRTARSEWKESWRVVFVSMVGIGMGGIHIYSLGAFVIPLSEAFDWPRAQITSGLTIVSLFSILCSAFVGMLIDRVGPRRVAIPGVIAFGLSVALLSTTGPSIWNWWLLWILVAASIQFAKATVWTTAVAVRFTASRGLTIALALSGAGLSAALTPYLSSYLIGAFGWRLAYIMLALGWGLVTLPLALAFFRDRPASVPDRDLRHARKPVAPAARLRETYLSVRFFGLGMAAFMSAIVSLALLVHFIPIMVDSGISKTSAAALAGALGISSAVGRLAIGWLFDRFPARIVGSLAFVVPALACALILFFNGSMIEAFIIACCIGIAIGAETDVAAYLTAKYFDLRNYGALFGMLMGILSGATGVGPLLAGLAFDNQGSYAVFLWAGIPASLVAASLILALERMPGARGDRTASA</sequence>
<dbReference type="InterPro" id="IPR050327">
    <property type="entry name" value="Proton-linked_MCT"/>
</dbReference>
<dbReference type="GO" id="GO:0022857">
    <property type="term" value="F:transmembrane transporter activity"/>
    <property type="evidence" value="ECO:0007669"/>
    <property type="project" value="InterPro"/>
</dbReference>
<dbReference type="SUPFAM" id="SSF103473">
    <property type="entry name" value="MFS general substrate transporter"/>
    <property type="match status" value="1"/>
</dbReference>
<keyword evidence="2 5" id="KW-1133">Transmembrane helix</keyword>
<feature type="transmembrane region" description="Helical" evidence="5">
    <location>
        <begin position="371"/>
        <end position="395"/>
    </location>
</feature>
<reference evidence="7 8" key="2">
    <citation type="journal article" date="2016" name="Genome Announc.">
        <title>Complete Genome Sequence of Sphingopyxis macrogoltabida Strain 203N (NBRC 111659), a Polyethylene Glycol Degrader.</title>
        <authorList>
            <person name="Ohtsubo Y."/>
            <person name="Nonoyama S."/>
            <person name="Nagata Y."/>
            <person name="Numata M."/>
            <person name="Tsuchikane K."/>
            <person name="Hosoyama A."/>
            <person name="Yamazoe A."/>
            <person name="Tsuda M."/>
            <person name="Fujita N."/>
            <person name="Kawai F."/>
        </authorList>
    </citation>
    <scope>NUCLEOTIDE SEQUENCE [LARGE SCALE GENOMIC DNA]</scope>
    <source>
        <strain evidence="7 8">203N</strain>
    </source>
</reference>
<dbReference type="Proteomes" id="UP000076088">
    <property type="component" value="Plasmid unnamed1"/>
</dbReference>
<dbReference type="PANTHER" id="PTHR11360:SF284">
    <property type="entry name" value="EG:103B4.3 PROTEIN-RELATED"/>
    <property type="match status" value="1"/>
</dbReference>
<dbReference type="InterPro" id="IPR011701">
    <property type="entry name" value="MFS"/>
</dbReference>
<feature type="transmembrane region" description="Helical" evidence="5">
    <location>
        <begin position="401"/>
        <end position="422"/>
    </location>
</feature>
<geneLocation type="plasmid" evidence="7 8">
    <name>unnamed1</name>
</geneLocation>
<evidence type="ECO:0000256" key="5">
    <source>
        <dbReference type="SAM" id="Phobius"/>
    </source>
</evidence>
<dbReference type="PANTHER" id="PTHR11360">
    <property type="entry name" value="MONOCARBOXYLATE TRANSPORTER"/>
    <property type="match status" value="1"/>
</dbReference>
<feature type="transmembrane region" description="Helical" evidence="5">
    <location>
        <begin position="129"/>
        <end position="154"/>
    </location>
</feature>
<dbReference type="InterPro" id="IPR036259">
    <property type="entry name" value="MFS_trans_sf"/>
</dbReference>
<organism evidence="7 8">
    <name type="scientific">Sphingopyxis macrogoltabida</name>
    <name type="common">Sphingomonas macrogoltabidus</name>
    <dbReference type="NCBI Taxonomy" id="33050"/>
    <lineage>
        <taxon>Bacteria</taxon>
        <taxon>Pseudomonadati</taxon>
        <taxon>Pseudomonadota</taxon>
        <taxon>Alphaproteobacteria</taxon>
        <taxon>Sphingomonadales</taxon>
        <taxon>Sphingomonadaceae</taxon>
        <taxon>Sphingopyxis</taxon>
    </lineage>
</organism>
<keyword evidence="3 5" id="KW-0472">Membrane</keyword>
<proteinExistence type="predicted"/>
<feature type="transmembrane region" description="Helical" evidence="5">
    <location>
        <begin position="248"/>
        <end position="270"/>
    </location>
</feature>
<name>A0AAC9AZA3_SPHMC</name>
<feature type="transmembrane region" description="Helical" evidence="5">
    <location>
        <begin position="193"/>
        <end position="214"/>
    </location>
</feature>
<evidence type="ECO:0000256" key="2">
    <source>
        <dbReference type="ARBA" id="ARBA00022989"/>
    </source>
</evidence>
<evidence type="ECO:0000256" key="3">
    <source>
        <dbReference type="ARBA" id="ARBA00023136"/>
    </source>
</evidence>
<dbReference type="EMBL" id="CP013345">
    <property type="protein sequence ID" value="AMU92537.1"/>
    <property type="molecule type" value="Genomic_DNA"/>
</dbReference>
<evidence type="ECO:0000313" key="8">
    <source>
        <dbReference type="Proteomes" id="UP000076088"/>
    </source>
</evidence>
<dbReference type="InterPro" id="IPR020846">
    <property type="entry name" value="MFS_dom"/>
</dbReference>
<accession>A0AAC9AZA3</accession>